<keyword evidence="3" id="KW-0862">Zinc</keyword>
<sequence>MASFPAAPSLDLLPKSLSGVEEELQKTHTALLDDIKDELLCVVCGCIFIDPRVLECQHCFCLRCLYATVSRDRTSHIEVPCAYRCAAVTLTRGDIRTLPKNHFLANTCLLLRQHLVRQARLLERKLSLSAMADQEAPTSTEEPKGIAAAPPVTAEAATPLTAAATVSPTALCASSHTLVNKEIDALKELHECEWCSCASPTCEVCPYCWSRICAECRGQFSDHQYLCLELHEPGRRPAEGWLPGASTPTVADSDDGAAAGHERGALETEVTGGALEIGVAAQTPDQASPFPFFIIPFAVPVLVKECLVKKHRAILQLSEIDVRSLTAVRLAVPEVEVQCQHHTTGFGFDFRVHPSFKTAEGVEVDLTMPHWADGSGKPTTALSFLANTARLGEIVLQDLRRLSTVMSKVVLELSSAANQAYVRRNKGLHMYAVHVWLLVRSQCMIARDALLPHLERSRLLENIMGDLVVYQFQQMANHASAPQKHAIRDKCIAFMKVEVQLSRQLDQVMEGVAAVCRGIQTLLARMYTGMKELAQPKVHRGEEHRRSRQSRIRFSARLFQSRQQEHQDSRERKPQDSASAPVDRMTPLPRTGAGIIRSLSQRPPRTSALLVEAAAAFPPLPQNVTDAVPSLLSNNPRERDCSFRGQVAEHGAMTGVLTESMLSILRCFMQARVWEWSLSNTCIRECGLSESNRRALLAAEEELQVITDDLVHSIWSSSRMTYILEVEQDAAGRASSLDILVDAETLELLRGALESPMYDHSEVCESLKALSQLRAQFVASSAAITLAARHPDTQQELLSMMSSVLSTTMTHQTTVLRPVVQAATSLNENYAAYLRTRQMNPAVGERPSPNEDTLLAVDVLKLLQRQGGEKLVDYLAAVSKAGGRHDSAAREAHAPRGVAGAPVSAAAQGERMPGAPSAAARKGATPPLTCPFLTDFSLRDTALSSCQAYGEALVRVAHGAHLQSGSAPEGQQRGQSPEEQASAAAVGMEVGAEVPFPVAGALERFTESVERTFAARIEEMEPRILWPSTDTLRTADASVQRSASVVDTVTAEAVSLTASEESSSAHDDDTPHREPLFAADMNASVVALKHVSPSATDGDGIRKATKLFAASFQLPATTTVVGQRRLMLLPFYRGECVYKGRATLFYVDAQTGTVYMDPRTLSVASMHQRALVVLSSPLFFILLNATLRIFLHRPYRLEVMYQ</sequence>
<evidence type="ECO:0000256" key="4">
    <source>
        <dbReference type="SAM" id="MobiDB-lite"/>
    </source>
</evidence>
<organism evidence="6 7">
    <name type="scientific">Leishmania martiniquensis</name>
    <dbReference type="NCBI Taxonomy" id="1580590"/>
    <lineage>
        <taxon>Eukaryota</taxon>
        <taxon>Discoba</taxon>
        <taxon>Euglenozoa</taxon>
        <taxon>Kinetoplastea</taxon>
        <taxon>Metakinetoplastina</taxon>
        <taxon>Trypanosomatida</taxon>
        <taxon>Trypanosomatidae</taxon>
        <taxon>Leishmaniinae</taxon>
        <taxon>Leishmania</taxon>
    </lineage>
</organism>
<reference evidence="7" key="1">
    <citation type="journal article" date="2021" name="Microbiol. Resour. Announc.">
        <title>LGAAP: Leishmaniinae Genome Assembly and Annotation Pipeline.</title>
        <authorList>
            <person name="Almutairi H."/>
            <person name="Urbaniak M.D."/>
            <person name="Bates M.D."/>
            <person name="Jariyapan N."/>
            <person name="Kwakye-Nuako G."/>
            <person name="Thomaz-Soccol V."/>
            <person name="Al-Salem W.S."/>
            <person name="Dillon R.J."/>
            <person name="Bates P.A."/>
            <person name="Gatherer D."/>
        </authorList>
    </citation>
    <scope>NUCLEOTIDE SEQUENCE [LARGE SCALE GENOMIC DNA]</scope>
</reference>
<dbReference type="InterPro" id="IPR013083">
    <property type="entry name" value="Znf_RING/FYVE/PHD"/>
</dbReference>
<evidence type="ECO:0000256" key="3">
    <source>
        <dbReference type="ARBA" id="ARBA00022833"/>
    </source>
</evidence>
<protein>
    <recommendedName>
        <fullName evidence="8">RING-type domain-containing protein</fullName>
    </recommendedName>
</protein>
<evidence type="ECO:0000256" key="2">
    <source>
        <dbReference type="ARBA" id="ARBA00022771"/>
    </source>
</evidence>
<feature type="transmembrane region" description="Helical" evidence="5">
    <location>
        <begin position="1170"/>
        <end position="1191"/>
    </location>
</feature>
<dbReference type="SUPFAM" id="SSF57850">
    <property type="entry name" value="RING/U-box"/>
    <property type="match status" value="1"/>
</dbReference>
<feature type="region of interest" description="Disordered" evidence="4">
    <location>
        <begin position="535"/>
        <end position="554"/>
    </location>
</feature>
<evidence type="ECO:0008006" key="8">
    <source>
        <dbReference type="Google" id="ProtNLM"/>
    </source>
</evidence>
<dbReference type="Gene3D" id="3.30.40.10">
    <property type="entry name" value="Zinc/RING finger domain, C3HC4 (zinc finger)"/>
    <property type="match status" value="1"/>
</dbReference>
<dbReference type="KEGG" id="lmat:92513867"/>
<evidence type="ECO:0000256" key="5">
    <source>
        <dbReference type="SAM" id="Phobius"/>
    </source>
</evidence>
<keyword evidence="2" id="KW-0863">Zinc-finger</keyword>
<name>A0A836H986_9TRYP</name>
<dbReference type="PROSITE" id="PS00518">
    <property type="entry name" value="ZF_RING_1"/>
    <property type="match status" value="1"/>
</dbReference>
<dbReference type="GeneID" id="92513867"/>
<dbReference type="GO" id="GO:0008270">
    <property type="term" value="F:zinc ion binding"/>
    <property type="evidence" value="ECO:0007669"/>
    <property type="project" value="UniProtKB-KW"/>
</dbReference>
<feature type="region of interest" description="Disordered" evidence="4">
    <location>
        <begin position="886"/>
        <end position="926"/>
    </location>
</feature>
<evidence type="ECO:0000256" key="1">
    <source>
        <dbReference type="ARBA" id="ARBA00022723"/>
    </source>
</evidence>
<keyword evidence="5" id="KW-0812">Transmembrane</keyword>
<keyword evidence="1" id="KW-0479">Metal-binding</keyword>
<dbReference type="AlphaFoldDB" id="A0A836H986"/>
<evidence type="ECO:0000313" key="7">
    <source>
        <dbReference type="Proteomes" id="UP000673552"/>
    </source>
</evidence>
<gene>
    <name evidence="6" type="ORF">LSCM1_03822</name>
</gene>
<reference evidence="7" key="2">
    <citation type="journal article" date="2021" name="Sci. Data">
        <title>Chromosome-scale genome sequencing, assembly and annotation of six genomes from subfamily Leishmaniinae.</title>
        <authorList>
            <person name="Almutairi H."/>
            <person name="Urbaniak M.D."/>
            <person name="Bates M.D."/>
            <person name="Jariyapan N."/>
            <person name="Kwakye-Nuako G."/>
            <person name="Thomaz Soccol V."/>
            <person name="Al-Salem W.S."/>
            <person name="Dillon R.J."/>
            <person name="Bates P.A."/>
            <person name="Gatherer D."/>
        </authorList>
    </citation>
    <scope>NUCLEOTIDE SEQUENCE [LARGE SCALE GENOMIC DNA]</scope>
</reference>
<feature type="region of interest" description="Disordered" evidence="4">
    <location>
        <begin position="559"/>
        <end position="590"/>
    </location>
</feature>
<comment type="caution">
    <text evidence="6">The sequence shown here is derived from an EMBL/GenBank/DDBJ whole genome shotgun (WGS) entry which is preliminary data.</text>
</comment>
<feature type="region of interest" description="Disordered" evidence="4">
    <location>
        <begin position="963"/>
        <end position="985"/>
    </location>
</feature>
<keyword evidence="5" id="KW-1133">Transmembrane helix</keyword>
<dbReference type="EMBL" id="JAFEUZ010000030">
    <property type="protein sequence ID" value="KAG5472423.1"/>
    <property type="molecule type" value="Genomic_DNA"/>
</dbReference>
<feature type="region of interest" description="Disordered" evidence="4">
    <location>
        <begin position="239"/>
        <end position="259"/>
    </location>
</feature>
<dbReference type="InterPro" id="IPR017907">
    <property type="entry name" value="Znf_RING_CS"/>
</dbReference>
<dbReference type="Proteomes" id="UP000673552">
    <property type="component" value="Unassembled WGS sequence"/>
</dbReference>
<dbReference type="RefSeq" id="XP_067176723.1">
    <property type="nucleotide sequence ID" value="XM_067321355.1"/>
</dbReference>
<accession>A0A836H986</accession>
<dbReference type="OrthoDB" id="6105938at2759"/>
<proteinExistence type="predicted"/>
<evidence type="ECO:0000313" key="6">
    <source>
        <dbReference type="EMBL" id="KAG5472423.1"/>
    </source>
</evidence>
<keyword evidence="7" id="KW-1185">Reference proteome</keyword>
<feature type="compositionally biased region" description="Basic and acidic residues" evidence="4">
    <location>
        <begin position="563"/>
        <end position="575"/>
    </location>
</feature>
<keyword evidence="5" id="KW-0472">Membrane</keyword>